<dbReference type="SUPFAM" id="SSF54211">
    <property type="entry name" value="Ribosomal protein S5 domain 2-like"/>
    <property type="match status" value="2"/>
</dbReference>
<reference evidence="6" key="1">
    <citation type="submission" date="2017-09" db="EMBL/GenBank/DDBJ databases">
        <title>Depth-based differentiation of microbial function through sediment-hosted aquifers and enrichment of novel symbionts in the deep terrestrial subsurface.</title>
        <authorList>
            <person name="Probst A.J."/>
            <person name="Ladd B."/>
            <person name="Jarett J.K."/>
            <person name="Geller-Mcgrath D.E."/>
            <person name="Sieber C.M.K."/>
            <person name="Emerson J.B."/>
            <person name="Anantharaman K."/>
            <person name="Thomas B.C."/>
            <person name="Malmstrom R."/>
            <person name="Stieglmeier M."/>
            <person name="Klingl A."/>
            <person name="Woyke T."/>
            <person name="Ryan C.M."/>
            <person name="Banfield J.F."/>
        </authorList>
    </citation>
    <scope>NUCLEOTIDE SEQUENCE [LARGE SCALE GENOMIC DNA]</scope>
</reference>
<dbReference type="UniPathway" id="UPA00031">
    <property type="reaction ID" value="UER00011"/>
</dbReference>
<dbReference type="InterPro" id="IPR020565">
    <property type="entry name" value="ImidazoleglycerP_deHydtase_CS"/>
</dbReference>
<dbReference type="GO" id="GO:0004424">
    <property type="term" value="F:imidazoleglycerol-phosphate dehydratase activity"/>
    <property type="evidence" value="ECO:0007669"/>
    <property type="project" value="InterPro"/>
</dbReference>
<evidence type="ECO:0000313" key="6">
    <source>
        <dbReference type="Proteomes" id="UP000229401"/>
    </source>
</evidence>
<comment type="pathway">
    <text evidence="1">Amino-acid biosynthesis; L-histidine biosynthesis; L-histidine from 5-phospho-alpha-D-ribose 1-diphosphate: step 6/9.</text>
</comment>
<evidence type="ECO:0000256" key="4">
    <source>
        <dbReference type="ARBA" id="ARBA00023239"/>
    </source>
</evidence>
<gene>
    <name evidence="5" type="ORF">COY87_00195</name>
</gene>
<keyword evidence="4" id="KW-0456">Lyase</keyword>
<evidence type="ECO:0000313" key="5">
    <source>
        <dbReference type="EMBL" id="PIY72584.1"/>
    </source>
</evidence>
<organism evidence="5 6">
    <name type="scientific">Candidatus Roizmanbacteria bacterium CG_4_10_14_0_8_um_filter_33_9</name>
    <dbReference type="NCBI Taxonomy" id="1974826"/>
    <lineage>
        <taxon>Bacteria</taxon>
        <taxon>Candidatus Roizmaniibacteriota</taxon>
    </lineage>
</organism>
<dbReference type="Gene3D" id="3.30.230.40">
    <property type="entry name" value="Imidazole glycerol phosphate dehydratase, domain 1"/>
    <property type="match status" value="2"/>
</dbReference>
<name>A0A2M7QJR4_9BACT</name>
<keyword evidence="2" id="KW-0028">Amino-acid biosynthesis</keyword>
<accession>A0A2M7QJR4</accession>
<dbReference type="PROSITE" id="PS00955">
    <property type="entry name" value="IGP_DEHYDRATASE_2"/>
    <property type="match status" value="1"/>
</dbReference>
<dbReference type="PANTHER" id="PTHR23133:SF2">
    <property type="entry name" value="IMIDAZOLEGLYCEROL-PHOSPHATE DEHYDRATASE"/>
    <property type="match status" value="1"/>
</dbReference>
<evidence type="ECO:0008006" key="7">
    <source>
        <dbReference type="Google" id="ProtNLM"/>
    </source>
</evidence>
<dbReference type="InterPro" id="IPR038494">
    <property type="entry name" value="IGPD_sf"/>
</dbReference>
<dbReference type="Pfam" id="PF00475">
    <property type="entry name" value="IGPD"/>
    <property type="match status" value="1"/>
</dbReference>
<sequence length="220" mass="24521">MKNNKLGLTINEVSENKVSLTRVTLESQIDVTIEDGQRHDYKIQTGIKFFNHMLTGIASRTCLNFDINYKATIAEPLDHVIVEDTGLTLGRAIREMLDARKEKGVNQRGFYTIAFDEALVGVTLAFDGRAYTFLRNEVPGMKLEYVEDILAINLKQFFEGFAQGAGCVVQIQFFAGDDSHHTWEATFKAFGEALRESLLPCPYRAGTTIGLKGTGMEGKL</sequence>
<dbReference type="GO" id="GO:0000105">
    <property type="term" value="P:L-histidine biosynthetic process"/>
    <property type="evidence" value="ECO:0007669"/>
    <property type="project" value="UniProtKB-UniPathway"/>
</dbReference>
<evidence type="ECO:0000256" key="1">
    <source>
        <dbReference type="ARBA" id="ARBA00005047"/>
    </source>
</evidence>
<evidence type="ECO:0000256" key="2">
    <source>
        <dbReference type="ARBA" id="ARBA00022605"/>
    </source>
</evidence>
<dbReference type="EMBL" id="PFLI01000007">
    <property type="protein sequence ID" value="PIY72584.1"/>
    <property type="molecule type" value="Genomic_DNA"/>
</dbReference>
<proteinExistence type="predicted"/>
<keyword evidence="3" id="KW-0368">Histidine biosynthesis</keyword>
<dbReference type="AlphaFoldDB" id="A0A2M7QJR4"/>
<evidence type="ECO:0000256" key="3">
    <source>
        <dbReference type="ARBA" id="ARBA00023102"/>
    </source>
</evidence>
<dbReference type="InterPro" id="IPR000807">
    <property type="entry name" value="ImidazoleglycerolP_deHydtase"/>
</dbReference>
<dbReference type="Proteomes" id="UP000229401">
    <property type="component" value="Unassembled WGS sequence"/>
</dbReference>
<comment type="caution">
    <text evidence="5">The sequence shown here is derived from an EMBL/GenBank/DDBJ whole genome shotgun (WGS) entry which is preliminary data.</text>
</comment>
<dbReference type="InterPro" id="IPR020568">
    <property type="entry name" value="Ribosomal_Su5_D2-typ_SF"/>
</dbReference>
<protein>
    <recommendedName>
        <fullName evidence="7">Imidazoleglycerol-phosphate dehydratase</fullName>
    </recommendedName>
</protein>
<dbReference type="PANTHER" id="PTHR23133">
    <property type="entry name" value="IMIDAZOLEGLYCEROL-PHOSPHATE DEHYDRATASE HIS7"/>
    <property type="match status" value="1"/>
</dbReference>